<organism evidence="3 4">
    <name type="scientific">Pleurotus eryngii</name>
    <name type="common">Boletus of the steppes</name>
    <dbReference type="NCBI Taxonomy" id="5323"/>
    <lineage>
        <taxon>Eukaryota</taxon>
        <taxon>Fungi</taxon>
        <taxon>Dikarya</taxon>
        <taxon>Basidiomycota</taxon>
        <taxon>Agaricomycotina</taxon>
        <taxon>Agaricomycetes</taxon>
        <taxon>Agaricomycetidae</taxon>
        <taxon>Agaricales</taxon>
        <taxon>Pleurotineae</taxon>
        <taxon>Pleurotaceae</taxon>
        <taxon>Pleurotus</taxon>
    </lineage>
</organism>
<dbReference type="Proteomes" id="UP000807025">
    <property type="component" value="Unassembled WGS sequence"/>
</dbReference>
<dbReference type="AlphaFoldDB" id="A0A9P5ZN77"/>
<dbReference type="EMBL" id="MU154694">
    <property type="protein sequence ID" value="KAF9488851.1"/>
    <property type="molecule type" value="Genomic_DNA"/>
</dbReference>
<feature type="region of interest" description="Disordered" evidence="2">
    <location>
        <begin position="198"/>
        <end position="221"/>
    </location>
</feature>
<keyword evidence="4" id="KW-1185">Reference proteome</keyword>
<gene>
    <name evidence="3" type="ORF">BDN71DRAFT_1512694</name>
</gene>
<protein>
    <submittedName>
        <fullName evidence="3">Uncharacterized protein</fullName>
    </submittedName>
</protein>
<sequence length="272" mass="30630">MQQKNNKLLNEGLVKLQKLRSTVVNLEKKCKENIEHNAYIDSKVSAQDEELLKYDKKIEEAQNAQNEAMKEAARLRKTLEKEETECQLAENKVKSLEETLKDSASKIWDSKSLLATRVREAAALSDDIASLRDELRVAKETISLLDHPMRFAVGVVNINKLGGEWATTDTSMTTIPQVQWRTPDVIEDEVPDVGRYRLSDGKLRQPLKSSLPTRSQPTCSQPVHIPTDAEIENSKTTVERLKKMIGDMGGVTPSKILKAELVKQAKELAHMK</sequence>
<feature type="compositionally biased region" description="Polar residues" evidence="2">
    <location>
        <begin position="207"/>
        <end position="221"/>
    </location>
</feature>
<name>A0A9P5ZN77_PLEER</name>
<keyword evidence="1" id="KW-0175">Coiled coil</keyword>
<evidence type="ECO:0000256" key="1">
    <source>
        <dbReference type="SAM" id="Coils"/>
    </source>
</evidence>
<reference evidence="3" key="1">
    <citation type="submission" date="2020-11" db="EMBL/GenBank/DDBJ databases">
        <authorList>
            <consortium name="DOE Joint Genome Institute"/>
            <person name="Ahrendt S."/>
            <person name="Riley R."/>
            <person name="Andreopoulos W."/>
            <person name="Labutti K."/>
            <person name="Pangilinan J."/>
            <person name="Ruiz-Duenas F.J."/>
            <person name="Barrasa J.M."/>
            <person name="Sanchez-Garcia M."/>
            <person name="Camarero S."/>
            <person name="Miyauchi S."/>
            <person name="Serrano A."/>
            <person name="Linde D."/>
            <person name="Babiker R."/>
            <person name="Drula E."/>
            <person name="Ayuso-Fernandez I."/>
            <person name="Pacheco R."/>
            <person name="Padilla G."/>
            <person name="Ferreira P."/>
            <person name="Barriuso J."/>
            <person name="Kellner H."/>
            <person name="Castanera R."/>
            <person name="Alfaro M."/>
            <person name="Ramirez L."/>
            <person name="Pisabarro A.G."/>
            <person name="Kuo A."/>
            <person name="Tritt A."/>
            <person name="Lipzen A."/>
            <person name="He G."/>
            <person name="Yan M."/>
            <person name="Ng V."/>
            <person name="Cullen D."/>
            <person name="Martin F."/>
            <person name="Rosso M.-N."/>
            <person name="Henrissat B."/>
            <person name="Hibbett D."/>
            <person name="Martinez A.T."/>
            <person name="Grigoriev I.V."/>
        </authorList>
    </citation>
    <scope>NUCLEOTIDE SEQUENCE</scope>
    <source>
        <strain evidence="3">ATCC 90797</strain>
    </source>
</reference>
<accession>A0A9P5ZN77</accession>
<evidence type="ECO:0000256" key="2">
    <source>
        <dbReference type="SAM" id="MobiDB-lite"/>
    </source>
</evidence>
<evidence type="ECO:0000313" key="4">
    <source>
        <dbReference type="Proteomes" id="UP000807025"/>
    </source>
</evidence>
<comment type="caution">
    <text evidence="3">The sequence shown here is derived from an EMBL/GenBank/DDBJ whole genome shotgun (WGS) entry which is preliminary data.</text>
</comment>
<evidence type="ECO:0000313" key="3">
    <source>
        <dbReference type="EMBL" id="KAF9488851.1"/>
    </source>
</evidence>
<feature type="coiled-coil region" evidence="1">
    <location>
        <begin position="9"/>
        <end position="141"/>
    </location>
</feature>
<proteinExistence type="predicted"/>